<keyword evidence="1" id="KW-1133">Transmembrane helix</keyword>
<dbReference type="SUPFAM" id="SSF53448">
    <property type="entry name" value="Nucleotide-diphospho-sugar transferases"/>
    <property type="match status" value="1"/>
</dbReference>
<dbReference type="Gene3D" id="3.90.550.10">
    <property type="entry name" value="Spore Coat Polysaccharide Biosynthesis Protein SpsA, Chain A"/>
    <property type="match status" value="1"/>
</dbReference>
<dbReference type="InterPro" id="IPR029044">
    <property type="entry name" value="Nucleotide-diphossugar_trans"/>
</dbReference>
<dbReference type="STRING" id="1802557.A3A20_02400"/>
<dbReference type="AlphaFoldDB" id="A0A1F8DTJ7"/>
<feature type="transmembrane region" description="Helical" evidence="1">
    <location>
        <begin position="266"/>
        <end position="284"/>
    </location>
</feature>
<feature type="transmembrane region" description="Helical" evidence="1">
    <location>
        <begin position="304"/>
        <end position="327"/>
    </location>
</feature>
<reference evidence="3 4" key="1">
    <citation type="journal article" date="2016" name="Nat. Commun.">
        <title>Thousands of microbial genomes shed light on interconnected biogeochemical processes in an aquifer system.</title>
        <authorList>
            <person name="Anantharaman K."/>
            <person name="Brown C.T."/>
            <person name="Hug L.A."/>
            <person name="Sharon I."/>
            <person name="Castelle C.J."/>
            <person name="Probst A.J."/>
            <person name="Thomas B.C."/>
            <person name="Singh A."/>
            <person name="Wilkins M.J."/>
            <person name="Karaoz U."/>
            <person name="Brodie E.L."/>
            <person name="Williams K.H."/>
            <person name="Hubbard S.S."/>
            <person name="Banfield J.F."/>
        </authorList>
    </citation>
    <scope>NUCLEOTIDE SEQUENCE [LARGE SCALE GENOMIC DNA]</scope>
</reference>
<dbReference type="InterPro" id="IPR001173">
    <property type="entry name" value="Glyco_trans_2-like"/>
</dbReference>
<dbReference type="Proteomes" id="UP000178946">
    <property type="component" value="Unassembled WGS sequence"/>
</dbReference>
<evidence type="ECO:0000313" key="3">
    <source>
        <dbReference type="EMBL" id="OGM91155.1"/>
    </source>
</evidence>
<gene>
    <name evidence="3" type="ORF">A3A20_02400</name>
</gene>
<organism evidence="3 4">
    <name type="scientific">Candidatus Wolfebacteria bacterium RIFCSPLOWO2_01_FULL_45_19</name>
    <dbReference type="NCBI Taxonomy" id="1802557"/>
    <lineage>
        <taxon>Bacteria</taxon>
        <taxon>Candidatus Wolfeibacteriota</taxon>
    </lineage>
</organism>
<sequence>MPNQTDKFVSVIIPCRNEQKFIGACLDSLLAQDYPKDKMEILVVDGMSEDGTRETVKKYSEKYPFIKLVDNPKKHTPFALNIGVKTARGDVIAVTGAHSMLNKPEILMRIDAHASYKNNYISKSVEYLKKYDADNVGGIMKTLPRSNKVITRAIALALSSFFGVGNSIFRTGANEPRVVDTVFGGCYRREVFDKVGLFNENLVRSQDMELNLRLKKAGGKTMLTPDIVSYYYPKDNLKDFFTHNFQDGIWAIYPLKFTKTPLRFRHYVPLLFVLTLPLSVWPYIPASLFFSAKIALREKDWRLFFALPLAFAARHFGYGLGSILGLIKLIR</sequence>
<proteinExistence type="predicted"/>
<protein>
    <recommendedName>
        <fullName evidence="2">Glycosyltransferase 2-like domain-containing protein</fullName>
    </recommendedName>
</protein>
<dbReference type="PANTHER" id="PTHR22916:SF71">
    <property type="entry name" value="GLYCOSYL TRANSFERASE"/>
    <property type="match status" value="1"/>
</dbReference>
<evidence type="ECO:0000259" key="2">
    <source>
        <dbReference type="Pfam" id="PF00535"/>
    </source>
</evidence>
<accession>A0A1F8DTJ7</accession>
<dbReference type="CDD" id="cd02525">
    <property type="entry name" value="Succinoglycan_BP_ExoA"/>
    <property type="match status" value="1"/>
</dbReference>
<evidence type="ECO:0000256" key="1">
    <source>
        <dbReference type="SAM" id="Phobius"/>
    </source>
</evidence>
<feature type="domain" description="Glycosyltransferase 2-like" evidence="2">
    <location>
        <begin position="10"/>
        <end position="194"/>
    </location>
</feature>
<keyword evidence="1" id="KW-0812">Transmembrane</keyword>
<evidence type="ECO:0000313" key="4">
    <source>
        <dbReference type="Proteomes" id="UP000178946"/>
    </source>
</evidence>
<keyword evidence="1" id="KW-0472">Membrane</keyword>
<dbReference type="Pfam" id="PF00535">
    <property type="entry name" value="Glycos_transf_2"/>
    <property type="match status" value="1"/>
</dbReference>
<name>A0A1F8DTJ7_9BACT</name>
<dbReference type="PANTHER" id="PTHR22916">
    <property type="entry name" value="GLYCOSYLTRANSFERASE"/>
    <property type="match status" value="1"/>
</dbReference>
<dbReference type="EMBL" id="MGIR01000003">
    <property type="protein sequence ID" value="OGM91155.1"/>
    <property type="molecule type" value="Genomic_DNA"/>
</dbReference>
<comment type="caution">
    <text evidence="3">The sequence shown here is derived from an EMBL/GenBank/DDBJ whole genome shotgun (WGS) entry which is preliminary data.</text>
</comment>